<feature type="transmembrane region" description="Helical" evidence="7">
    <location>
        <begin position="12"/>
        <end position="35"/>
    </location>
</feature>
<evidence type="ECO:0000256" key="7">
    <source>
        <dbReference type="SAM" id="Phobius"/>
    </source>
</evidence>
<evidence type="ECO:0000256" key="4">
    <source>
        <dbReference type="ARBA" id="ARBA00022692"/>
    </source>
</evidence>
<keyword evidence="6 7" id="KW-0472">Membrane</keyword>
<sequence length="500" mass="57096">MVRIFHCGPSSCSARWALTVLLAGGWSILGAWLLLFSSETLLGGLDRAVDQTVDLLENVHVIWTTDCRAYQHWQSVVLEHSWFQSKHPGAITRIVSGCSDWRARARVRSTAIQHPKWSVHFAPSYVGTDADLWKALNRPPSIQHWLNHTAVNEEVIVILDPDFIILHPFMNHVREPLVHKGLPLSQKWPLEDAWHPWQQTVCPHCNLSLEEIVNNYSSGPPWIIHIDDLRKMLPRWIEHCILSETFRKPGYIYMEQLAFSSALAAVGLPQRQVNNLQASWPVAFPASEAWEAWQVDSNWKGSNLAPEAARCFHYHQWLELGPWKFHKGHVPGLHGPADEFILHCDAPLLLEPPHWQGLFWHSPDIPLHQWGLKVVFQSINTAVTTYKGLHCRRRRANLQGDIFITDLNVGDLSDHGMLRAALQDIYLKELRSCERDGNCPSACGSIHSKGSAGACGVREWSQIRWWFYTRLSRSEQDALHRAWEKSMELVTFSNSSGTVR</sequence>
<evidence type="ECO:0000259" key="8">
    <source>
        <dbReference type="Pfam" id="PF23452"/>
    </source>
</evidence>
<evidence type="ECO:0000313" key="9">
    <source>
        <dbReference type="EMBL" id="CAD8362893.1"/>
    </source>
</evidence>
<evidence type="ECO:0000256" key="5">
    <source>
        <dbReference type="ARBA" id="ARBA00022989"/>
    </source>
</evidence>
<keyword evidence="5 7" id="KW-1133">Transmembrane helix</keyword>
<dbReference type="EMBL" id="HBEG01026551">
    <property type="protein sequence ID" value="CAD8362893.1"/>
    <property type="molecule type" value="Transcribed_RNA"/>
</dbReference>
<protein>
    <recommendedName>
        <fullName evidence="8">Hydroxyproline O-arabinosyltransferase-like domain-containing protein</fullName>
    </recommendedName>
</protein>
<proteinExistence type="predicted"/>
<dbReference type="Pfam" id="PF23452">
    <property type="entry name" value="HPAT"/>
    <property type="match status" value="1"/>
</dbReference>
<accession>A0A7S0AG01</accession>
<dbReference type="GO" id="GO:0016757">
    <property type="term" value="F:glycosyltransferase activity"/>
    <property type="evidence" value="ECO:0007669"/>
    <property type="project" value="UniProtKB-KW"/>
</dbReference>
<dbReference type="PANTHER" id="PTHR31485:SF7">
    <property type="entry name" value="PEPTIDYL SERINE ALPHA-GALACTOSYLTRANSFERASE"/>
    <property type="match status" value="1"/>
</dbReference>
<keyword evidence="3" id="KW-0808">Transferase</keyword>
<gene>
    <name evidence="9" type="ORF">PBAH0796_LOCUS16108</name>
</gene>
<reference evidence="9" key="1">
    <citation type="submission" date="2021-01" db="EMBL/GenBank/DDBJ databases">
        <authorList>
            <person name="Corre E."/>
            <person name="Pelletier E."/>
            <person name="Niang G."/>
            <person name="Scheremetjew M."/>
            <person name="Finn R."/>
            <person name="Kale V."/>
            <person name="Holt S."/>
            <person name="Cochrane G."/>
            <person name="Meng A."/>
            <person name="Brown T."/>
            <person name="Cohen L."/>
        </authorList>
    </citation>
    <scope>NUCLEOTIDE SEQUENCE</scope>
    <source>
        <strain evidence="9">Pbaha01</strain>
    </source>
</reference>
<evidence type="ECO:0000256" key="1">
    <source>
        <dbReference type="ARBA" id="ARBA00004167"/>
    </source>
</evidence>
<dbReference type="AlphaFoldDB" id="A0A7S0AG01"/>
<keyword evidence="4 7" id="KW-0812">Transmembrane</keyword>
<evidence type="ECO:0000256" key="2">
    <source>
        <dbReference type="ARBA" id="ARBA00022676"/>
    </source>
</evidence>
<comment type="subcellular location">
    <subcellularLocation>
        <location evidence="1">Membrane</location>
        <topology evidence="1">Single-pass membrane protein</topology>
    </subcellularLocation>
</comment>
<evidence type="ECO:0000256" key="3">
    <source>
        <dbReference type="ARBA" id="ARBA00022679"/>
    </source>
</evidence>
<dbReference type="InterPro" id="IPR044845">
    <property type="entry name" value="HPAT/SRGT1-like"/>
</dbReference>
<dbReference type="PANTHER" id="PTHR31485">
    <property type="entry name" value="PEPTIDYL SERINE ALPHA-GALACTOSYLTRANSFERASE"/>
    <property type="match status" value="1"/>
</dbReference>
<organism evidence="9">
    <name type="scientific">Pyrodinium bahamense</name>
    <dbReference type="NCBI Taxonomy" id="73915"/>
    <lineage>
        <taxon>Eukaryota</taxon>
        <taxon>Sar</taxon>
        <taxon>Alveolata</taxon>
        <taxon>Dinophyceae</taxon>
        <taxon>Gonyaulacales</taxon>
        <taxon>Pyrocystaceae</taxon>
        <taxon>Pyrodinium</taxon>
    </lineage>
</organism>
<dbReference type="GO" id="GO:0016020">
    <property type="term" value="C:membrane"/>
    <property type="evidence" value="ECO:0007669"/>
    <property type="project" value="UniProtKB-SubCell"/>
</dbReference>
<name>A0A7S0AG01_9DINO</name>
<keyword evidence="2" id="KW-0328">Glycosyltransferase</keyword>
<feature type="domain" description="Hydroxyproline O-arabinosyltransferase-like" evidence="8">
    <location>
        <begin position="60"/>
        <end position="282"/>
    </location>
</feature>
<evidence type="ECO:0000256" key="6">
    <source>
        <dbReference type="ARBA" id="ARBA00023136"/>
    </source>
</evidence>
<dbReference type="InterPro" id="IPR056508">
    <property type="entry name" value="HPAT-like"/>
</dbReference>